<feature type="domain" description="Methyltransferase small" evidence="1">
    <location>
        <begin position="35"/>
        <end position="179"/>
    </location>
</feature>
<dbReference type="InterPro" id="IPR029063">
    <property type="entry name" value="SAM-dependent_MTases_sf"/>
</dbReference>
<dbReference type="InterPro" id="IPR007848">
    <property type="entry name" value="Small_mtfrase_dom"/>
</dbReference>
<sequence length="245" mass="27279">MITDLMENERLDDLQRNGLKIIQKTDGFCFGMDAVLLSGFASVKPGERALDLGTGTGIIPLLLSAKTKGDHFTGLEIQTEIMKMAQRSVALNGLEKKIDIIQGDIKEASRIFGAASFDVVTSNPPYMNDAHGLKNPGDVKAISRHEVLCTLEDVVREGTKALKPGGRFYMVHRPHRLAEIITVMRQYKLEPKRMKFVHPFADKDANMVLIEAVRGGGAWLKLEPPVIVYKEPGVYTDEIYEIYGY</sequence>
<gene>
    <name evidence="2" type="ORF">H8708_09990</name>
</gene>
<dbReference type="PANTHER" id="PTHR47739">
    <property type="entry name" value="TRNA1(VAL) (ADENINE(37)-N6)-METHYLTRANSFERASE"/>
    <property type="match status" value="1"/>
</dbReference>
<proteinExistence type="predicted"/>
<dbReference type="Gene3D" id="3.40.50.150">
    <property type="entry name" value="Vaccinia Virus protein VP39"/>
    <property type="match status" value="1"/>
</dbReference>
<dbReference type="RefSeq" id="WP_262427756.1">
    <property type="nucleotide sequence ID" value="NZ_JACRTJ010000022.1"/>
</dbReference>
<dbReference type="SUPFAM" id="SSF53335">
    <property type="entry name" value="S-adenosyl-L-methionine-dependent methyltransferases"/>
    <property type="match status" value="1"/>
</dbReference>
<dbReference type="Pfam" id="PF05175">
    <property type="entry name" value="MTS"/>
    <property type="match status" value="1"/>
</dbReference>
<dbReference type="PANTHER" id="PTHR47739:SF1">
    <property type="entry name" value="TRNA1(VAL) (ADENINE(37)-N6)-METHYLTRANSFERASE"/>
    <property type="match status" value="1"/>
</dbReference>
<dbReference type="EMBL" id="JACRTJ010000022">
    <property type="protein sequence ID" value="MBC8599550.1"/>
    <property type="molecule type" value="Genomic_DNA"/>
</dbReference>
<reference evidence="2 3" key="1">
    <citation type="submission" date="2020-08" db="EMBL/GenBank/DDBJ databases">
        <title>Genome public.</title>
        <authorList>
            <person name="Liu C."/>
            <person name="Sun Q."/>
        </authorList>
    </citation>
    <scope>NUCLEOTIDE SEQUENCE [LARGE SCALE GENOMIC DNA]</scope>
    <source>
        <strain evidence="2 3">BX10</strain>
    </source>
</reference>
<evidence type="ECO:0000259" key="1">
    <source>
        <dbReference type="Pfam" id="PF05175"/>
    </source>
</evidence>
<name>A0ABR7NTV6_9FIRM</name>
<evidence type="ECO:0000313" key="3">
    <source>
        <dbReference type="Proteomes" id="UP000647491"/>
    </source>
</evidence>
<dbReference type="CDD" id="cd02440">
    <property type="entry name" value="AdoMet_MTases"/>
    <property type="match status" value="1"/>
</dbReference>
<accession>A0ABR7NTV6</accession>
<protein>
    <submittedName>
        <fullName evidence="2">tRNA1(Val) (Adenine(37)-N6)-methyltransferase</fullName>
    </submittedName>
</protein>
<dbReference type="InterPro" id="IPR050210">
    <property type="entry name" value="tRNA_Adenine-N(6)_MTase"/>
</dbReference>
<keyword evidence="3" id="KW-1185">Reference proteome</keyword>
<comment type="caution">
    <text evidence="2">The sequence shown here is derived from an EMBL/GenBank/DDBJ whole genome shotgun (WGS) entry which is preliminary data.</text>
</comment>
<evidence type="ECO:0000313" key="2">
    <source>
        <dbReference type="EMBL" id="MBC8599550.1"/>
    </source>
</evidence>
<dbReference type="Proteomes" id="UP000647491">
    <property type="component" value="Unassembled WGS sequence"/>
</dbReference>
<organism evidence="2 3">
    <name type="scientific">Enterocloster hominis</name>
    <name type="common">ex Liu et al. 2021</name>
    <dbReference type="NCBI Taxonomy" id="2763663"/>
    <lineage>
        <taxon>Bacteria</taxon>
        <taxon>Bacillati</taxon>
        <taxon>Bacillota</taxon>
        <taxon>Clostridia</taxon>
        <taxon>Lachnospirales</taxon>
        <taxon>Lachnospiraceae</taxon>
        <taxon>Enterocloster</taxon>
    </lineage>
</organism>